<evidence type="ECO:0000313" key="4">
    <source>
        <dbReference type="Proteomes" id="UP000002964"/>
    </source>
</evidence>
<keyword evidence="2" id="KW-1277">Toxin-antitoxin system</keyword>
<name>H8Z2K4_9GAMM</name>
<dbReference type="EMBL" id="JH603169">
    <property type="protein sequence ID" value="EIC22697.1"/>
    <property type="molecule type" value="Genomic_DNA"/>
</dbReference>
<dbReference type="RefSeq" id="WP_009149684.1">
    <property type="nucleotide sequence ID" value="NZ_CP121471.1"/>
</dbReference>
<reference evidence="4" key="1">
    <citation type="submission" date="2011-06" db="EMBL/GenBank/DDBJ databases">
        <authorList>
            <consortium name="US DOE Joint Genome Institute (JGI-PGF)"/>
            <person name="Lucas S."/>
            <person name="Han J."/>
            <person name="Lapidus A."/>
            <person name="Cheng J.-F."/>
            <person name="Goodwin L."/>
            <person name="Pitluck S."/>
            <person name="Peters L."/>
            <person name="Land M.L."/>
            <person name="Hauser L."/>
            <person name="Vogl K."/>
            <person name="Liu Z."/>
            <person name="Overmann J."/>
            <person name="Frigaard N.-U."/>
            <person name="Bryant D.A."/>
            <person name="Woyke T.J."/>
        </authorList>
    </citation>
    <scope>NUCLEOTIDE SEQUENCE [LARGE SCALE GENOMIC DNA]</scope>
    <source>
        <strain evidence="4">970</strain>
    </source>
</reference>
<dbReference type="InterPro" id="IPR007712">
    <property type="entry name" value="RelE/ParE_toxin"/>
</dbReference>
<dbReference type="PANTHER" id="PTHR35601">
    <property type="entry name" value="TOXIN RELE"/>
    <property type="match status" value="1"/>
</dbReference>
<proteinExistence type="inferred from homology"/>
<organism evidence="3 4">
    <name type="scientific">Thiorhodovibrio frisius</name>
    <dbReference type="NCBI Taxonomy" id="631362"/>
    <lineage>
        <taxon>Bacteria</taxon>
        <taxon>Pseudomonadati</taxon>
        <taxon>Pseudomonadota</taxon>
        <taxon>Gammaproteobacteria</taxon>
        <taxon>Chromatiales</taxon>
        <taxon>Chromatiaceae</taxon>
        <taxon>Thiorhodovibrio</taxon>
    </lineage>
</organism>
<dbReference type="Pfam" id="PF05016">
    <property type="entry name" value="ParE_toxin"/>
    <property type="match status" value="1"/>
</dbReference>
<gene>
    <name evidence="3" type="ORF">Thi970DRAFT_02975</name>
</gene>
<protein>
    <submittedName>
        <fullName evidence="3">Addiction module toxin, RelE/StbE family</fullName>
    </submittedName>
</protein>
<reference evidence="3 4" key="2">
    <citation type="submission" date="2011-11" db="EMBL/GenBank/DDBJ databases">
        <authorList>
            <consortium name="US DOE Joint Genome Institute"/>
            <person name="Lucas S."/>
            <person name="Han J."/>
            <person name="Lapidus A."/>
            <person name="Cheng J.-F."/>
            <person name="Goodwin L."/>
            <person name="Pitluck S."/>
            <person name="Peters L."/>
            <person name="Ovchinnikova G."/>
            <person name="Zhang X."/>
            <person name="Detter J.C."/>
            <person name="Han C."/>
            <person name="Tapia R."/>
            <person name="Land M."/>
            <person name="Hauser L."/>
            <person name="Kyrpides N."/>
            <person name="Ivanova N."/>
            <person name="Pagani I."/>
            <person name="Vogl K."/>
            <person name="Liu Z."/>
            <person name="Overmann J."/>
            <person name="Frigaard N.-U."/>
            <person name="Bryant D."/>
            <person name="Woyke T."/>
        </authorList>
    </citation>
    <scope>NUCLEOTIDE SEQUENCE [LARGE SCALE GENOMIC DNA]</scope>
    <source>
        <strain evidence="3 4">970</strain>
    </source>
</reference>
<dbReference type="NCBIfam" id="TIGR02385">
    <property type="entry name" value="RelE_StbE"/>
    <property type="match status" value="1"/>
</dbReference>
<keyword evidence="4" id="KW-1185">Reference proteome</keyword>
<comment type="similarity">
    <text evidence="1">Belongs to the RelE toxin family.</text>
</comment>
<dbReference type="HOGENOM" id="CLU_155761_1_1_6"/>
<evidence type="ECO:0000256" key="2">
    <source>
        <dbReference type="ARBA" id="ARBA00022649"/>
    </source>
</evidence>
<dbReference type="Proteomes" id="UP000002964">
    <property type="component" value="Unassembled WGS sequence"/>
</dbReference>
<dbReference type="SUPFAM" id="SSF143011">
    <property type="entry name" value="RelE-like"/>
    <property type="match status" value="1"/>
</dbReference>
<sequence>MAWTINYTDTAKRSLKKIDRTTARKIVDYLDEVGRLENPKSRGKRLSGPLGGLWRYRVGDYRAVCTLEDGKMVILVVLIGHRSKVYRVS</sequence>
<accession>H8Z2K4</accession>
<dbReference type="InterPro" id="IPR035093">
    <property type="entry name" value="RelE/ParE_toxin_dom_sf"/>
</dbReference>
<evidence type="ECO:0000256" key="1">
    <source>
        <dbReference type="ARBA" id="ARBA00006226"/>
    </source>
</evidence>
<dbReference type="STRING" id="631362.Thi970DRAFT_02975"/>
<dbReference type="eggNOG" id="COG2026">
    <property type="taxonomic scope" value="Bacteria"/>
</dbReference>
<evidence type="ECO:0000313" key="3">
    <source>
        <dbReference type="EMBL" id="EIC22697.1"/>
    </source>
</evidence>
<dbReference type="OrthoDB" id="5570653at2"/>
<dbReference type="PANTHER" id="PTHR35601:SF1">
    <property type="entry name" value="TOXIN RELE"/>
    <property type="match status" value="1"/>
</dbReference>
<dbReference type="AlphaFoldDB" id="H8Z2K4"/>
<dbReference type="Gene3D" id="3.30.2310.20">
    <property type="entry name" value="RelE-like"/>
    <property type="match status" value="1"/>
</dbReference>